<organism evidence="1 2">
    <name type="scientific">Dimorphilus gyrociliatus</name>
    <dbReference type="NCBI Taxonomy" id="2664684"/>
    <lineage>
        <taxon>Eukaryota</taxon>
        <taxon>Metazoa</taxon>
        <taxon>Spiralia</taxon>
        <taxon>Lophotrochozoa</taxon>
        <taxon>Annelida</taxon>
        <taxon>Polychaeta</taxon>
        <taxon>Polychaeta incertae sedis</taxon>
        <taxon>Dinophilidae</taxon>
        <taxon>Dimorphilus</taxon>
    </lineage>
</organism>
<dbReference type="EMBL" id="CAJFCJ010000113">
    <property type="protein sequence ID" value="CAD5126971.1"/>
    <property type="molecule type" value="Genomic_DNA"/>
</dbReference>
<comment type="caution">
    <text evidence="1">The sequence shown here is derived from an EMBL/GenBank/DDBJ whole genome shotgun (WGS) entry which is preliminary data.</text>
</comment>
<accession>A0A7I8WFR2</accession>
<sequence>MSIFLLRDTVPDDLNDYNEEEHCQPVWSLRPSHKLHDQFKMEVIDLSSVGMCLNYCLSPQMCKSVSWLHKKSYKLFPEGNYEQEQDFNVIVHYDNLAYPDIDKHYRLGYVNTPQSGVRCAKTVECYLQVDFEKLVLLTSFTTSPQLTSSF</sequence>
<protein>
    <submittedName>
        <fullName evidence="1">DgyrCDS14970</fullName>
    </submittedName>
</protein>
<reference evidence="1 2" key="1">
    <citation type="submission" date="2020-08" db="EMBL/GenBank/DDBJ databases">
        <authorList>
            <person name="Hejnol A."/>
        </authorList>
    </citation>
    <scope>NUCLEOTIDE SEQUENCE [LARGE SCALE GENOMIC DNA]</scope>
</reference>
<dbReference type="Proteomes" id="UP000549394">
    <property type="component" value="Unassembled WGS sequence"/>
</dbReference>
<keyword evidence="2" id="KW-1185">Reference proteome</keyword>
<gene>
    <name evidence="1" type="ORF">DGYR_LOCUS14186</name>
</gene>
<name>A0A7I8WFR2_9ANNE</name>
<evidence type="ECO:0000313" key="2">
    <source>
        <dbReference type="Proteomes" id="UP000549394"/>
    </source>
</evidence>
<dbReference type="AlphaFoldDB" id="A0A7I8WFR2"/>
<evidence type="ECO:0000313" key="1">
    <source>
        <dbReference type="EMBL" id="CAD5126971.1"/>
    </source>
</evidence>
<proteinExistence type="predicted"/>